<dbReference type="EMBL" id="JASJEX010000001">
    <property type="protein sequence ID" value="MDJ1128530.1"/>
    <property type="molecule type" value="Genomic_DNA"/>
</dbReference>
<evidence type="ECO:0000256" key="3">
    <source>
        <dbReference type="ARBA" id="ARBA00022475"/>
    </source>
</evidence>
<feature type="transmembrane region" description="Helical" evidence="7">
    <location>
        <begin position="43"/>
        <end position="62"/>
    </location>
</feature>
<dbReference type="InterPro" id="IPR051258">
    <property type="entry name" value="Diverse_Substrate_Transporter"/>
</dbReference>
<keyword evidence="4 7" id="KW-0812">Transmembrane</keyword>
<dbReference type="Proteomes" id="UP001431693">
    <property type="component" value="Unassembled WGS sequence"/>
</dbReference>
<evidence type="ECO:0000256" key="6">
    <source>
        <dbReference type="ARBA" id="ARBA00023136"/>
    </source>
</evidence>
<keyword evidence="5 7" id="KW-1133">Transmembrane helix</keyword>
<name>A0ABT6ZHK1_9ACTN</name>
<dbReference type="RefSeq" id="WP_283722687.1">
    <property type="nucleotide sequence ID" value="NZ_JASJEX010000001.1"/>
</dbReference>
<evidence type="ECO:0000256" key="1">
    <source>
        <dbReference type="ARBA" id="ARBA00004651"/>
    </source>
</evidence>
<evidence type="ECO:0000313" key="9">
    <source>
        <dbReference type="EMBL" id="MDJ1128530.1"/>
    </source>
</evidence>
<comment type="similarity">
    <text evidence="2">Belongs to the EamA transporter family.</text>
</comment>
<dbReference type="SUPFAM" id="SSF103481">
    <property type="entry name" value="Multidrug resistance efflux transporter EmrE"/>
    <property type="match status" value="2"/>
</dbReference>
<comment type="subcellular location">
    <subcellularLocation>
        <location evidence="1">Cell membrane</location>
        <topology evidence="1">Multi-pass membrane protein</topology>
    </subcellularLocation>
</comment>
<evidence type="ECO:0000256" key="7">
    <source>
        <dbReference type="SAM" id="Phobius"/>
    </source>
</evidence>
<feature type="transmembrane region" description="Helical" evidence="7">
    <location>
        <begin position="219"/>
        <end position="237"/>
    </location>
</feature>
<accession>A0ABT6ZHK1</accession>
<feature type="transmembrane region" description="Helical" evidence="7">
    <location>
        <begin position="12"/>
        <end position="31"/>
    </location>
</feature>
<feature type="transmembrane region" description="Helical" evidence="7">
    <location>
        <begin position="103"/>
        <end position="122"/>
    </location>
</feature>
<feature type="transmembrane region" description="Helical" evidence="7">
    <location>
        <begin position="274"/>
        <end position="296"/>
    </location>
</feature>
<keyword evidence="10" id="KW-1185">Reference proteome</keyword>
<feature type="transmembrane region" description="Helical" evidence="7">
    <location>
        <begin position="129"/>
        <end position="146"/>
    </location>
</feature>
<sequence>MREQLGRLARSAGFCKVLLVCCALIWGSSFFLMKDVMDLVPPFWLLAIRFTMAVALMLVVFWKQFSSHLDRRTISVGLVIGFLEWAGYAVQTLGLTLTTPGKNAFLTGTYCVMVPFCAWLLGMGRPKRYDVVAAFVCLAGLGLVALDNGFPLNAGDLLTLLGAVFYALQLVVVAKEGQELDVWAITAWQFIVMALASLVCGLVWEQPPAISTLLEPNVFWPFVYFGVVCSFFCLTVLNYAFTKVDPTEGGILSSLESPSGVLFSVLAGREVLTGRLVSGFALIFLAVLISNAYPAWQERWQARKARR</sequence>
<feature type="domain" description="EamA" evidence="8">
    <location>
        <begin position="154"/>
        <end position="291"/>
    </location>
</feature>
<reference evidence="9" key="1">
    <citation type="submission" date="2023-05" db="EMBL/GenBank/DDBJ databases">
        <title>[olsenella] sp. nov., isolated from a pig farm feces dump.</title>
        <authorList>
            <person name="Chang Y.-H."/>
        </authorList>
    </citation>
    <scope>NUCLEOTIDE SEQUENCE</scope>
    <source>
        <strain evidence="9">YH-ols2217</strain>
    </source>
</reference>
<evidence type="ECO:0000256" key="4">
    <source>
        <dbReference type="ARBA" id="ARBA00022692"/>
    </source>
</evidence>
<gene>
    <name evidence="9" type="ORF">QJ043_00310</name>
</gene>
<dbReference type="PANTHER" id="PTHR42920:SF5">
    <property type="entry name" value="EAMA DOMAIN-CONTAINING PROTEIN"/>
    <property type="match status" value="1"/>
</dbReference>
<dbReference type="PANTHER" id="PTHR42920">
    <property type="entry name" value="OS03G0707200 PROTEIN-RELATED"/>
    <property type="match status" value="1"/>
</dbReference>
<evidence type="ECO:0000313" key="10">
    <source>
        <dbReference type="Proteomes" id="UP001431693"/>
    </source>
</evidence>
<feature type="domain" description="EamA" evidence="8">
    <location>
        <begin position="17"/>
        <end position="145"/>
    </location>
</feature>
<evidence type="ECO:0000256" key="2">
    <source>
        <dbReference type="ARBA" id="ARBA00007362"/>
    </source>
</evidence>
<feature type="transmembrane region" description="Helical" evidence="7">
    <location>
        <begin position="74"/>
        <end position="97"/>
    </location>
</feature>
<proteinExistence type="inferred from homology"/>
<comment type="caution">
    <text evidence="9">The sequence shown here is derived from an EMBL/GenBank/DDBJ whole genome shotgun (WGS) entry which is preliminary data.</text>
</comment>
<protein>
    <submittedName>
        <fullName evidence="9">DMT family transporter</fullName>
    </submittedName>
</protein>
<organism evidence="9 10">
    <name type="scientific">Kribbibacterium absianum</name>
    <dbReference type="NCBI Taxonomy" id="3044210"/>
    <lineage>
        <taxon>Bacteria</taxon>
        <taxon>Bacillati</taxon>
        <taxon>Actinomycetota</taxon>
        <taxon>Coriobacteriia</taxon>
        <taxon>Coriobacteriales</taxon>
        <taxon>Kribbibacteriaceae</taxon>
        <taxon>Kribbibacterium</taxon>
    </lineage>
</organism>
<dbReference type="Pfam" id="PF00892">
    <property type="entry name" value="EamA"/>
    <property type="match status" value="2"/>
</dbReference>
<dbReference type="InterPro" id="IPR000620">
    <property type="entry name" value="EamA_dom"/>
</dbReference>
<evidence type="ECO:0000259" key="8">
    <source>
        <dbReference type="Pfam" id="PF00892"/>
    </source>
</evidence>
<keyword evidence="3" id="KW-1003">Cell membrane</keyword>
<keyword evidence="6 7" id="KW-0472">Membrane</keyword>
<feature type="transmembrane region" description="Helical" evidence="7">
    <location>
        <begin position="180"/>
        <end position="204"/>
    </location>
</feature>
<evidence type="ECO:0000256" key="5">
    <source>
        <dbReference type="ARBA" id="ARBA00022989"/>
    </source>
</evidence>
<dbReference type="InterPro" id="IPR037185">
    <property type="entry name" value="EmrE-like"/>
</dbReference>